<dbReference type="InterPro" id="IPR002545">
    <property type="entry name" value="CheW-lke_dom"/>
</dbReference>
<dbReference type="InterPro" id="IPR036061">
    <property type="entry name" value="CheW-like_dom_sf"/>
</dbReference>
<evidence type="ECO:0000259" key="2">
    <source>
        <dbReference type="PROSITE" id="PS50851"/>
    </source>
</evidence>
<dbReference type="InterPro" id="IPR014506">
    <property type="entry name" value="UCP020479_CheW"/>
</dbReference>
<keyword evidence="4" id="KW-1185">Reference proteome</keyword>
<dbReference type="SMART" id="SM00260">
    <property type="entry name" value="CheW"/>
    <property type="match status" value="1"/>
</dbReference>
<organism evidence="3 4">
    <name type="scientific">Pleionea mediterranea</name>
    <dbReference type="NCBI Taxonomy" id="523701"/>
    <lineage>
        <taxon>Bacteria</taxon>
        <taxon>Pseudomonadati</taxon>
        <taxon>Pseudomonadota</taxon>
        <taxon>Gammaproteobacteria</taxon>
        <taxon>Oceanospirillales</taxon>
        <taxon>Pleioneaceae</taxon>
        <taxon>Pleionea</taxon>
    </lineage>
</organism>
<dbReference type="GO" id="GO:0007165">
    <property type="term" value="P:signal transduction"/>
    <property type="evidence" value="ECO:0007669"/>
    <property type="project" value="InterPro"/>
</dbReference>
<feature type="domain" description="CheW-like" evidence="2">
    <location>
        <begin position="194"/>
        <end position="333"/>
    </location>
</feature>
<gene>
    <name evidence="3" type="ORF">C8D97_10831</name>
</gene>
<name>A0A316FLY2_9GAMM</name>
<feature type="region of interest" description="Disordered" evidence="1">
    <location>
        <begin position="23"/>
        <end position="60"/>
    </location>
</feature>
<dbReference type="RefSeq" id="WP_109763928.1">
    <property type="nucleotide sequence ID" value="NZ_QGGU01000008.1"/>
</dbReference>
<dbReference type="EMBL" id="QGGU01000008">
    <property type="protein sequence ID" value="PWK49122.1"/>
    <property type="molecule type" value="Genomic_DNA"/>
</dbReference>
<dbReference type="SUPFAM" id="SSF50341">
    <property type="entry name" value="CheW-like"/>
    <property type="match status" value="1"/>
</dbReference>
<protein>
    <submittedName>
        <fullName evidence="3">Purine-binding chemotaxis protein CheW</fullName>
    </submittedName>
</protein>
<accession>A0A316FLY2</accession>
<sequence length="341" mass="38556">MKPPHKKSKDVELLEDFIGNMLMEEESEDEPNSQVKSISKNKDIHTTRTKTAPNETVKEAETVTPQIITLSATQQAETDYDDLTDEHHQRLLQVQNLLSRMPGVQQAPIKQEPLIQTQETTKQQSVSEPSTKTVQKHFIATEPAVQTEPSKPETDLTAKQEMQHAQTAQVSDADVFSDDVTREVTRAREMLGDSFQTLIFEVGKLPLAVPLAKLGGIHVYSEEDITPIFGTPDWFKGLIPAEQGNIMLVDTAQFIMPEKYPAIKNQLDYKYAILLDDTRWALACTEVREAKHLSLDDIRWSQKNSKNEWFAGMVVEFMCALLEVDSLINLLYQRGQSQKSS</sequence>
<evidence type="ECO:0000313" key="4">
    <source>
        <dbReference type="Proteomes" id="UP000245790"/>
    </source>
</evidence>
<comment type="caution">
    <text evidence="3">The sequence shown here is derived from an EMBL/GenBank/DDBJ whole genome shotgun (WGS) entry which is preliminary data.</text>
</comment>
<dbReference type="Proteomes" id="UP000245790">
    <property type="component" value="Unassembled WGS sequence"/>
</dbReference>
<dbReference type="AlphaFoldDB" id="A0A316FLY2"/>
<reference evidence="3 4" key="1">
    <citation type="submission" date="2018-05" db="EMBL/GenBank/DDBJ databases">
        <title>Genomic Encyclopedia of Type Strains, Phase IV (KMG-IV): sequencing the most valuable type-strain genomes for metagenomic binning, comparative biology and taxonomic classification.</title>
        <authorList>
            <person name="Goeker M."/>
        </authorList>
    </citation>
    <scope>NUCLEOTIDE SEQUENCE [LARGE SCALE GENOMIC DNA]</scope>
    <source>
        <strain evidence="3 4">DSM 25350</strain>
    </source>
</reference>
<dbReference type="Pfam" id="PF01584">
    <property type="entry name" value="CheW"/>
    <property type="match status" value="1"/>
</dbReference>
<evidence type="ECO:0000313" key="3">
    <source>
        <dbReference type="EMBL" id="PWK49122.1"/>
    </source>
</evidence>
<dbReference type="OrthoDB" id="5565759at2"/>
<dbReference type="PROSITE" id="PS50851">
    <property type="entry name" value="CHEW"/>
    <property type="match status" value="1"/>
</dbReference>
<dbReference type="PIRSF" id="PIRSF020479">
    <property type="entry name" value="UCP020479_CheW"/>
    <property type="match status" value="1"/>
</dbReference>
<proteinExistence type="predicted"/>
<evidence type="ECO:0000256" key="1">
    <source>
        <dbReference type="SAM" id="MobiDB-lite"/>
    </source>
</evidence>
<dbReference type="GO" id="GO:0006935">
    <property type="term" value="P:chemotaxis"/>
    <property type="evidence" value="ECO:0007669"/>
    <property type="project" value="InterPro"/>
</dbReference>